<sequence>MADRKLFVGNLVRRITQEDLWVMYSTFGPLEECAKFHESFGFVRFLHAEDARQALKATHGITLKGRCIKVEFAATTASWRSANNSYCNECRSSARYNIPPIRAIDLSNHRGHHHRIINGSSSSSLSPPSIGPIGHRQKSHSKSITSESTNSSDTRQSHISCSSPPSSYAASSSHVTEIDDYDCDLDSGYNDEHDSPLLSSSTYLIPTSPWYDMPIADELFIWDFQLYADIARELPLIKIDYLSSELIDDDTSTTMDYFAKLNVEEYL</sequence>
<feature type="compositionally biased region" description="Low complexity" evidence="2">
    <location>
        <begin position="142"/>
        <end position="171"/>
    </location>
</feature>
<feature type="compositionally biased region" description="Low complexity" evidence="2">
    <location>
        <begin position="117"/>
        <end position="134"/>
    </location>
</feature>
<dbReference type="EMBL" id="CAJNOL010000832">
    <property type="protein sequence ID" value="CAF1213713.1"/>
    <property type="molecule type" value="Genomic_DNA"/>
</dbReference>
<dbReference type="Proteomes" id="UP000663870">
    <property type="component" value="Unassembled WGS sequence"/>
</dbReference>
<evidence type="ECO:0000313" key="9">
    <source>
        <dbReference type="EMBL" id="CAF3646349.1"/>
    </source>
</evidence>
<dbReference type="GO" id="GO:0003723">
    <property type="term" value="F:RNA binding"/>
    <property type="evidence" value="ECO:0007669"/>
    <property type="project" value="UniProtKB-UniRule"/>
</dbReference>
<dbReference type="InterPro" id="IPR035979">
    <property type="entry name" value="RBD_domain_sf"/>
</dbReference>
<keyword evidence="1" id="KW-0694">RNA-binding</keyword>
<dbReference type="CDD" id="cd00590">
    <property type="entry name" value="RRM_SF"/>
    <property type="match status" value="1"/>
</dbReference>
<feature type="domain" description="RRM" evidence="3">
    <location>
        <begin position="4"/>
        <end position="75"/>
    </location>
</feature>
<dbReference type="AlphaFoldDB" id="A0A814CZH4"/>
<dbReference type="PROSITE" id="PS50102">
    <property type="entry name" value="RRM"/>
    <property type="match status" value="1"/>
</dbReference>
<name>A0A814CZH4_9BILA</name>
<evidence type="ECO:0000313" key="10">
    <source>
        <dbReference type="Proteomes" id="UP000663864"/>
    </source>
</evidence>
<dbReference type="OrthoDB" id="410044at2759"/>
<accession>A0A814CZH4</accession>
<feature type="region of interest" description="Disordered" evidence="2">
    <location>
        <begin position="115"/>
        <end position="171"/>
    </location>
</feature>
<keyword evidence="11" id="KW-1185">Reference proteome</keyword>
<evidence type="ECO:0000313" key="11">
    <source>
        <dbReference type="Proteomes" id="UP000663870"/>
    </source>
</evidence>
<proteinExistence type="predicted"/>
<dbReference type="InterPro" id="IPR050907">
    <property type="entry name" value="SRSF"/>
</dbReference>
<evidence type="ECO:0000256" key="2">
    <source>
        <dbReference type="SAM" id="MobiDB-lite"/>
    </source>
</evidence>
<gene>
    <name evidence="9" type="ORF">JBS370_LOCUS6096</name>
    <name evidence="7" type="ORF">JXQ802_LOCUS25074</name>
    <name evidence="8" type="ORF">OTI717_LOCUS8338</name>
    <name evidence="4" type="ORF">PYM288_LOCUS482</name>
    <name evidence="5" type="ORF">RFH988_LOCUS11596</name>
    <name evidence="6" type="ORF">ZHD862_LOCUS10022</name>
</gene>
<dbReference type="EMBL" id="CAJNOO010000463">
    <property type="protein sequence ID" value="CAF0950425.1"/>
    <property type="molecule type" value="Genomic_DNA"/>
</dbReference>
<dbReference type="EMBL" id="CAJNOH010000002">
    <property type="protein sequence ID" value="CAF0724875.1"/>
    <property type="molecule type" value="Genomic_DNA"/>
</dbReference>
<dbReference type="InterPro" id="IPR000504">
    <property type="entry name" value="RRM_dom"/>
</dbReference>
<dbReference type="SMART" id="SM00360">
    <property type="entry name" value="RRM"/>
    <property type="match status" value="1"/>
</dbReference>
<dbReference type="EMBL" id="CAJOAX010000664">
    <property type="protein sequence ID" value="CAF3631702.1"/>
    <property type="molecule type" value="Genomic_DNA"/>
</dbReference>
<dbReference type="Proteomes" id="UP000663854">
    <property type="component" value="Unassembled WGS sequence"/>
</dbReference>
<dbReference type="Proteomes" id="UP000663882">
    <property type="component" value="Unassembled WGS sequence"/>
</dbReference>
<reference evidence="6" key="1">
    <citation type="submission" date="2021-02" db="EMBL/GenBank/DDBJ databases">
        <authorList>
            <person name="Nowell W R."/>
        </authorList>
    </citation>
    <scope>NUCLEOTIDE SEQUENCE</scope>
</reference>
<dbReference type="InterPro" id="IPR012677">
    <property type="entry name" value="Nucleotide-bd_a/b_plait_sf"/>
</dbReference>
<evidence type="ECO:0000313" key="5">
    <source>
        <dbReference type="EMBL" id="CAF0950425.1"/>
    </source>
</evidence>
<dbReference type="PANTHER" id="PTHR23147">
    <property type="entry name" value="SERINE/ARGININE RICH SPLICING FACTOR"/>
    <property type="match status" value="1"/>
</dbReference>
<protein>
    <recommendedName>
        <fullName evidence="3">RRM domain-containing protein</fullName>
    </recommendedName>
</protein>
<dbReference type="SUPFAM" id="SSF54928">
    <property type="entry name" value="RNA-binding domain, RBD"/>
    <property type="match status" value="1"/>
</dbReference>
<evidence type="ECO:0000313" key="7">
    <source>
        <dbReference type="EMBL" id="CAF1213713.1"/>
    </source>
</evidence>
<organism evidence="6 10">
    <name type="scientific">Rotaria sordida</name>
    <dbReference type="NCBI Taxonomy" id="392033"/>
    <lineage>
        <taxon>Eukaryota</taxon>
        <taxon>Metazoa</taxon>
        <taxon>Spiralia</taxon>
        <taxon>Gnathifera</taxon>
        <taxon>Rotifera</taxon>
        <taxon>Eurotatoria</taxon>
        <taxon>Bdelloidea</taxon>
        <taxon>Philodinida</taxon>
        <taxon>Philodinidae</taxon>
        <taxon>Rotaria</taxon>
    </lineage>
</organism>
<evidence type="ECO:0000313" key="4">
    <source>
        <dbReference type="EMBL" id="CAF0724875.1"/>
    </source>
</evidence>
<dbReference type="Pfam" id="PF00076">
    <property type="entry name" value="RRM_1"/>
    <property type="match status" value="1"/>
</dbReference>
<evidence type="ECO:0000313" key="8">
    <source>
        <dbReference type="EMBL" id="CAF3631702.1"/>
    </source>
</evidence>
<evidence type="ECO:0000313" key="6">
    <source>
        <dbReference type="EMBL" id="CAF0951300.1"/>
    </source>
</evidence>
<dbReference type="EMBL" id="CAJNOT010000353">
    <property type="protein sequence ID" value="CAF0951300.1"/>
    <property type="molecule type" value="Genomic_DNA"/>
</dbReference>
<dbReference type="EMBL" id="CAJOBD010000328">
    <property type="protein sequence ID" value="CAF3646349.1"/>
    <property type="molecule type" value="Genomic_DNA"/>
</dbReference>
<dbReference type="Proteomes" id="UP000663823">
    <property type="component" value="Unassembled WGS sequence"/>
</dbReference>
<evidence type="ECO:0000256" key="1">
    <source>
        <dbReference type="PROSITE-ProRule" id="PRU00176"/>
    </source>
</evidence>
<dbReference type="Proteomes" id="UP000663864">
    <property type="component" value="Unassembled WGS sequence"/>
</dbReference>
<dbReference type="Proteomes" id="UP000663836">
    <property type="component" value="Unassembled WGS sequence"/>
</dbReference>
<dbReference type="Gene3D" id="3.30.70.330">
    <property type="match status" value="1"/>
</dbReference>
<evidence type="ECO:0000259" key="3">
    <source>
        <dbReference type="PROSITE" id="PS50102"/>
    </source>
</evidence>
<comment type="caution">
    <text evidence="6">The sequence shown here is derived from an EMBL/GenBank/DDBJ whole genome shotgun (WGS) entry which is preliminary data.</text>
</comment>